<comment type="caution">
    <text evidence="1">The sequence shown here is derived from an EMBL/GenBank/DDBJ whole genome shotgun (WGS) entry which is preliminary data.</text>
</comment>
<dbReference type="Proteomes" id="UP001281147">
    <property type="component" value="Unassembled WGS sequence"/>
</dbReference>
<accession>A0ACC3NGT7</accession>
<keyword evidence="2" id="KW-1185">Reference proteome</keyword>
<name>A0ACC3NGT7_9PEZI</name>
<reference evidence="1" key="1">
    <citation type="submission" date="2023-07" db="EMBL/GenBank/DDBJ databases">
        <title>Black Yeasts Isolated from many extreme environments.</title>
        <authorList>
            <person name="Coleine C."/>
            <person name="Stajich J.E."/>
            <person name="Selbmann L."/>
        </authorList>
    </citation>
    <scope>NUCLEOTIDE SEQUENCE</scope>
    <source>
        <strain evidence="1">CCFEE 5714</strain>
    </source>
</reference>
<evidence type="ECO:0000313" key="1">
    <source>
        <dbReference type="EMBL" id="KAK3716126.1"/>
    </source>
</evidence>
<evidence type="ECO:0000313" key="2">
    <source>
        <dbReference type="Proteomes" id="UP001281147"/>
    </source>
</evidence>
<organism evidence="1 2">
    <name type="scientific">Vermiconidia calcicola</name>
    <dbReference type="NCBI Taxonomy" id="1690605"/>
    <lineage>
        <taxon>Eukaryota</taxon>
        <taxon>Fungi</taxon>
        <taxon>Dikarya</taxon>
        <taxon>Ascomycota</taxon>
        <taxon>Pezizomycotina</taxon>
        <taxon>Dothideomycetes</taxon>
        <taxon>Dothideomycetidae</taxon>
        <taxon>Mycosphaerellales</taxon>
        <taxon>Extremaceae</taxon>
        <taxon>Vermiconidia</taxon>
    </lineage>
</organism>
<sequence>MATKDVAVELSDLPRGDSKTPSNSDSDDIVADAVPEKYRGTDLDHHDMRALGKTQVLRRNFKLLGMIAFANSVMVVWETFLVVSGLGLSVGGRAAVFWGMIYGAVALTSIYVTIAEMASIAPTAGGQYHWVSELAPPRFQGFLSYITGWLVSMGWISYLTLVSFTAGTTTQGLAVLNHPTYVPQAWHSTLLCWAVVSFGFLFNTVLAPRLPAVEIFFFILHVVGWFSIFVTLLVLGPRHNPHDTFLVLHDTAGWNSVGLATVITMANSVAMFVGYESPVHMSEETQNASRIMPRVIKWSVIMNLGMTIALCGIYITSIEDLERVLNTPFRVPFIQVLFDVTNSKAGTTVMASIVIVELISACISEGACASRQLWSFARDQGLPGSNWLSQVSEGFNIPVHSILTTVIIVALISLINIGSSAALNAINSLGGISILSTYLIVVGCYIWNRSQNAKPPRGQWSRFGMYYAIVGWLSVLPVFFFLLWPLFANPDAANM</sequence>
<gene>
    <name evidence="1" type="ORF">LTR37_006571</name>
</gene>
<proteinExistence type="predicted"/>
<protein>
    <submittedName>
        <fullName evidence="1">Uncharacterized protein</fullName>
    </submittedName>
</protein>
<dbReference type="EMBL" id="JAUTXU010000044">
    <property type="protein sequence ID" value="KAK3716126.1"/>
    <property type="molecule type" value="Genomic_DNA"/>
</dbReference>